<protein>
    <submittedName>
        <fullName evidence="2">tRNA (Adenine(22)-N(1))-methyltransferase TrmK</fullName>
    </submittedName>
</protein>
<sequence length="253" mass="28152">MIKLSNRLQQIADLVPKGAKLADIGSDHALLPSYLAERGMIAFAVAGEVNEGPFQAAVKQVREAGLTGRIEVRLGDGLSVLKPEEVDCITIAGMGGALIVSILTAGLDKLAGVRTLVLQPNVGEDTVRRWLLEHGWFLAKEHILEEDGKIYEVLTALRTSEADRANEELYEPRVLRPDLVVDKERLLQMGPYLLDQGSDVFIHKWMLELEKLERICKQLSQSAAEASRAKEDELRRFIRETEEVLSCLSKAKR</sequence>
<evidence type="ECO:0000313" key="2">
    <source>
        <dbReference type="EMBL" id="MFC0216308.1"/>
    </source>
</evidence>
<dbReference type="Gene3D" id="1.10.287.1890">
    <property type="match status" value="1"/>
</dbReference>
<feature type="coiled-coil region" evidence="1">
    <location>
        <begin position="202"/>
        <end position="229"/>
    </location>
</feature>
<comment type="caution">
    <text evidence="2">The sequence shown here is derived from an EMBL/GenBank/DDBJ whole genome shotgun (WGS) entry which is preliminary data.</text>
</comment>
<reference evidence="2 3" key="1">
    <citation type="submission" date="2024-09" db="EMBL/GenBank/DDBJ databases">
        <authorList>
            <person name="Sun Q."/>
            <person name="Mori K."/>
        </authorList>
    </citation>
    <scope>NUCLEOTIDE SEQUENCE [LARGE SCALE GENOMIC DNA]</scope>
    <source>
        <strain evidence="2 3">CCM 7759</strain>
    </source>
</reference>
<keyword evidence="1" id="KW-0175">Coiled coil</keyword>
<accession>A0ABV6DUG9</accession>
<dbReference type="RefSeq" id="WP_377474399.1">
    <property type="nucleotide sequence ID" value="NZ_JBHLWN010000117.1"/>
</dbReference>
<organism evidence="2 3">
    <name type="scientific">Paenibacillus chartarius</name>
    <dbReference type="NCBI Taxonomy" id="747481"/>
    <lineage>
        <taxon>Bacteria</taxon>
        <taxon>Bacillati</taxon>
        <taxon>Bacillota</taxon>
        <taxon>Bacilli</taxon>
        <taxon>Bacillales</taxon>
        <taxon>Paenibacillaceae</taxon>
        <taxon>Paenibacillus</taxon>
    </lineage>
</organism>
<evidence type="ECO:0000256" key="1">
    <source>
        <dbReference type="SAM" id="Coils"/>
    </source>
</evidence>
<dbReference type="SUPFAM" id="SSF53335">
    <property type="entry name" value="S-adenosyl-L-methionine-dependent methyltransferases"/>
    <property type="match status" value="1"/>
</dbReference>
<evidence type="ECO:0000313" key="3">
    <source>
        <dbReference type="Proteomes" id="UP001589776"/>
    </source>
</evidence>
<dbReference type="PANTHER" id="PTHR38451:SF1">
    <property type="entry name" value="TRNA (ADENINE(22)-N(1))-METHYLTRANSFERASE"/>
    <property type="match status" value="1"/>
</dbReference>
<dbReference type="Proteomes" id="UP001589776">
    <property type="component" value="Unassembled WGS sequence"/>
</dbReference>
<dbReference type="EMBL" id="JBHLWN010000117">
    <property type="protein sequence ID" value="MFC0216308.1"/>
    <property type="molecule type" value="Genomic_DNA"/>
</dbReference>
<keyword evidence="3" id="KW-1185">Reference proteome</keyword>
<dbReference type="Gene3D" id="3.40.50.150">
    <property type="entry name" value="Vaccinia Virus protein VP39"/>
    <property type="match status" value="1"/>
</dbReference>
<dbReference type="InterPro" id="IPR029063">
    <property type="entry name" value="SAM-dependent_MTases_sf"/>
</dbReference>
<dbReference type="Pfam" id="PF04816">
    <property type="entry name" value="TrmK"/>
    <property type="match status" value="1"/>
</dbReference>
<proteinExistence type="predicted"/>
<dbReference type="InterPro" id="IPR006901">
    <property type="entry name" value="TrmK"/>
</dbReference>
<name>A0ABV6DUG9_9BACL</name>
<dbReference type="PANTHER" id="PTHR38451">
    <property type="entry name" value="TRNA (ADENINE(22)-N(1))-METHYLTRANSFERASE"/>
    <property type="match status" value="1"/>
</dbReference>
<gene>
    <name evidence="2" type="ORF">ACFFK0_28320</name>
</gene>
<dbReference type="PIRSF" id="PIRSF018637">
    <property type="entry name" value="TrmK"/>
    <property type="match status" value="1"/>
</dbReference>